<protein>
    <recommendedName>
        <fullName evidence="2">Fatty acid hydroxylase domain-containing protein</fullName>
    </recommendedName>
</protein>
<keyword evidence="4" id="KW-1185">Reference proteome</keyword>
<evidence type="ECO:0000313" key="3">
    <source>
        <dbReference type="EMBL" id="BET25660.1"/>
    </source>
</evidence>
<dbReference type="EMBL" id="AP028947">
    <property type="protein sequence ID" value="BET25660.1"/>
    <property type="molecule type" value="Genomic_DNA"/>
</dbReference>
<dbReference type="GO" id="GO:0008610">
    <property type="term" value="P:lipid biosynthetic process"/>
    <property type="evidence" value="ECO:0007669"/>
    <property type="project" value="InterPro"/>
</dbReference>
<dbReference type="AlphaFoldDB" id="A0AA86ME95"/>
<feature type="transmembrane region" description="Helical" evidence="1">
    <location>
        <begin position="61"/>
        <end position="87"/>
    </location>
</feature>
<dbReference type="GO" id="GO:0016491">
    <property type="term" value="F:oxidoreductase activity"/>
    <property type="evidence" value="ECO:0007669"/>
    <property type="project" value="InterPro"/>
</dbReference>
<dbReference type="KEGG" id="lto:RGQ30_11610"/>
<gene>
    <name evidence="3" type="ORF">RGQ30_11610</name>
</gene>
<evidence type="ECO:0000313" key="4">
    <source>
        <dbReference type="Proteomes" id="UP001329151"/>
    </source>
</evidence>
<feature type="transmembrane region" description="Helical" evidence="1">
    <location>
        <begin position="149"/>
        <end position="168"/>
    </location>
</feature>
<feature type="transmembrane region" description="Helical" evidence="1">
    <location>
        <begin position="23"/>
        <end position="41"/>
    </location>
</feature>
<organism evidence="3 4">
    <name type="scientific">Limnobacter thiooxidans</name>
    <dbReference type="NCBI Taxonomy" id="131080"/>
    <lineage>
        <taxon>Bacteria</taxon>
        <taxon>Pseudomonadati</taxon>
        <taxon>Pseudomonadota</taxon>
        <taxon>Betaproteobacteria</taxon>
        <taxon>Burkholderiales</taxon>
        <taxon>Burkholderiaceae</taxon>
        <taxon>Limnobacter</taxon>
    </lineage>
</organism>
<reference evidence="3 4" key="1">
    <citation type="submission" date="2023-10" db="EMBL/GenBank/DDBJ databases">
        <title>Complete Genome Sequence of Limnobacter thiooxidans CS-K2T, Isolated from freshwater lake sediments in Bavaria, Germany.</title>
        <authorList>
            <person name="Naruki M."/>
            <person name="Watanabe A."/>
            <person name="Warashina T."/>
            <person name="Morita T."/>
            <person name="Arakawa K."/>
        </authorList>
    </citation>
    <scope>NUCLEOTIDE SEQUENCE [LARGE SCALE GENOMIC DNA]</scope>
    <source>
        <strain evidence="3 4">CS-K2</strain>
    </source>
</reference>
<accession>A0AA86ME95</accession>
<dbReference type="InterPro" id="IPR006694">
    <property type="entry name" value="Fatty_acid_hydroxylase"/>
</dbReference>
<name>A0AA86ME95_9BURK</name>
<dbReference type="GO" id="GO:0005506">
    <property type="term" value="F:iron ion binding"/>
    <property type="evidence" value="ECO:0007669"/>
    <property type="project" value="InterPro"/>
</dbReference>
<keyword evidence="1" id="KW-0812">Transmembrane</keyword>
<keyword evidence="1" id="KW-0472">Membrane</keyword>
<dbReference type="Pfam" id="PF04116">
    <property type="entry name" value="FA_hydroxylase"/>
    <property type="match status" value="1"/>
</dbReference>
<dbReference type="Proteomes" id="UP001329151">
    <property type="component" value="Chromosome"/>
</dbReference>
<evidence type="ECO:0000256" key="1">
    <source>
        <dbReference type="SAM" id="Phobius"/>
    </source>
</evidence>
<evidence type="ECO:0000259" key="2">
    <source>
        <dbReference type="Pfam" id="PF04116"/>
    </source>
</evidence>
<feature type="domain" description="Fatty acid hydroxylase" evidence="2">
    <location>
        <begin position="105"/>
        <end position="253"/>
    </location>
</feature>
<keyword evidence="1" id="KW-1133">Transmembrane helix</keyword>
<sequence length="320" mass="36763">MGKATFESISIKKPETDHMEPTQFQNVLILVAIAGFALMEFASRRYQATVHATANDTKLELFMFVSLVALTQPLVILATQGIGATWFAQWQGMWADWPWWAMFGVLLLGDDLTQYLWHRASHSPLLWPLHRAHHSAQYMSVRMTFRNNFFYYLMMPGLWIAGALLFLGFGGWVYAIYLGLKLTIILGAHCSWRWDEPLYKIRALRPVMWVVERTISTPATHWAHHALTNKDGIGHYTGNFGNMLFLWDVLFGTAHITRKYPSEIGLMDDRIHGQEHWAHQMFFPVVQSRRADSALKFGGTIYDENKPQLSGVQVADHHLD</sequence>
<proteinExistence type="predicted"/>